<dbReference type="SMART" id="SM00317">
    <property type="entry name" value="SET"/>
    <property type="match status" value="1"/>
</dbReference>
<dbReference type="PROSITE" id="PS50280">
    <property type="entry name" value="SET"/>
    <property type="match status" value="1"/>
</dbReference>
<feature type="compositionally biased region" description="Low complexity" evidence="1">
    <location>
        <begin position="825"/>
        <end position="836"/>
    </location>
</feature>
<feature type="region of interest" description="Disordered" evidence="1">
    <location>
        <begin position="806"/>
        <end position="858"/>
    </location>
</feature>
<dbReference type="OrthoDB" id="5560686at2759"/>
<reference evidence="3" key="1">
    <citation type="journal article" date="2020" name="Fungal Divers.">
        <title>Resolving the Mortierellaceae phylogeny through synthesis of multi-gene phylogenetics and phylogenomics.</title>
        <authorList>
            <person name="Vandepol N."/>
            <person name="Liber J."/>
            <person name="Desiro A."/>
            <person name="Na H."/>
            <person name="Kennedy M."/>
            <person name="Barry K."/>
            <person name="Grigoriev I.V."/>
            <person name="Miller A.N."/>
            <person name="O'Donnell K."/>
            <person name="Stajich J.E."/>
            <person name="Bonito G."/>
        </authorList>
    </citation>
    <scope>NUCLEOTIDE SEQUENCE</scope>
    <source>
        <strain evidence="3">KOD948</strain>
    </source>
</reference>
<dbReference type="InterPro" id="IPR046341">
    <property type="entry name" value="SET_dom_sf"/>
</dbReference>
<organism evidence="3 4">
    <name type="scientific">Mortierella polycephala</name>
    <dbReference type="NCBI Taxonomy" id="41804"/>
    <lineage>
        <taxon>Eukaryota</taxon>
        <taxon>Fungi</taxon>
        <taxon>Fungi incertae sedis</taxon>
        <taxon>Mucoromycota</taxon>
        <taxon>Mortierellomycotina</taxon>
        <taxon>Mortierellomycetes</taxon>
        <taxon>Mortierellales</taxon>
        <taxon>Mortierellaceae</taxon>
        <taxon>Mortierella</taxon>
    </lineage>
</organism>
<feature type="compositionally biased region" description="Basic and acidic residues" evidence="1">
    <location>
        <begin position="10"/>
        <end position="19"/>
    </location>
</feature>
<comment type="caution">
    <text evidence="3">The sequence shown here is derived from an EMBL/GenBank/DDBJ whole genome shotgun (WGS) entry which is preliminary data.</text>
</comment>
<dbReference type="SUPFAM" id="SSF82199">
    <property type="entry name" value="SET domain"/>
    <property type="match status" value="1"/>
</dbReference>
<evidence type="ECO:0000313" key="3">
    <source>
        <dbReference type="EMBL" id="KAG0257216.1"/>
    </source>
</evidence>
<gene>
    <name evidence="3" type="ORF">BG011_004069</name>
</gene>
<evidence type="ECO:0000256" key="1">
    <source>
        <dbReference type="SAM" id="MobiDB-lite"/>
    </source>
</evidence>
<feature type="compositionally biased region" description="Basic and acidic residues" evidence="1">
    <location>
        <begin position="150"/>
        <end position="164"/>
    </location>
</feature>
<dbReference type="Gene3D" id="2.170.270.10">
    <property type="entry name" value="SET domain"/>
    <property type="match status" value="1"/>
</dbReference>
<sequence>MDPVTARSLRVSEGDERIGRGVSPSTSGPDSEDPYNSHRPHSNYHHHPVRSSPPPSEYRPHAMAKTVSAPATSSLPPLPPMSRLHQRLDHARDLDVDSRRHLFDRLGPKLEPEQESEPLDANSRSSSVQPVGTSTPATPNGAHASNEGSRSTHMEIDSKDRDATMEQPEEEEEEEDEVMSEGVVHVNARLAPVALSPQRKSAPSSRQFSHPLPPLPPSISTSVSNLNQHQQQLDSPKTPTSAKTPRTPRQTKMPKLPKAPRMPKRSQSDYDGSGSSRGKNKDPFGDYFYSPFPPSASPASSPSSPSSFQAQLQMLTHNFVSIQPHVSPTSRFRRVPTSIVTSTPPFSPPASPGVDLLRDSPFHIGSGSTTTSPIKGINGNGSVPTTPAFARSVSGSTTPQRTHFKPRWHTQPYMMFLALRAMPDRTAARQELIMAAVELDKKFSAEKGLPRVFTGKTPMNSASACLTNNGDKYFIPFKPEGSRSTHFRLAYQPGDFDTAVNEYSGWMEQLIERDWPLCFGTPKDGTTRVRGGLETRETSPVERGEETRPTLERVESSPESRKRGADHDEHVYELGSPGSKKAKAENDSEGGVKHDTTENRDDNRVEDRMQKLDIKALSSLNGSVSCPPTPTVAFAPAPTEQKDSIAIAEPVRIRSYRLEDLDLNRVPTCLTDIVRVDVSSIPNAGNGLFAKVDLPAGTPLGFYFGVPMTENEFDSLKDGVGVASQYSVMYRRTVLDATDEHGQPYTNPRGPLYCPFHFMNEDPNGNVSFITGSVVNQVICTANRDVKAGEELFVFYGKEMDRHWGGLGQDGTMGEDGDGRKSRGGSRSRASSPTRRSNAEESGRPRRETVYKPARYTR</sequence>
<dbReference type="Pfam" id="PF00856">
    <property type="entry name" value="SET"/>
    <property type="match status" value="1"/>
</dbReference>
<feature type="compositionally biased region" description="Polar residues" evidence="1">
    <location>
        <begin position="198"/>
        <end position="208"/>
    </location>
</feature>
<feature type="compositionally biased region" description="Basic and acidic residues" evidence="1">
    <location>
        <begin position="525"/>
        <end position="572"/>
    </location>
</feature>
<feature type="compositionally biased region" description="Basic and acidic residues" evidence="1">
    <location>
        <begin position="837"/>
        <end position="850"/>
    </location>
</feature>
<feature type="compositionally biased region" description="Basic and acidic residues" evidence="1">
    <location>
        <begin position="582"/>
        <end position="606"/>
    </location>
</feature>
<feature type="region of interest" description="Disordered" evidence="1">
    <location>
        <begin position="1"/>
        <end position="308"/>
    </location>
</feature>
<feature type="compositionally biased region" description="Low complexity" evidence="1">
    <location>
        <begin position="297"/>
        <end position="308"/>
    </location>
</feature>
<feature type="compositionally biased region" description="Polar residues" evidence="1">
    <location>
        <begin position="122"/>
        <end position="138"/>
    </location>
</feature>
<dbReference type="InterPro" id="IPR001214">
    <property type="entry name" value="SET_dom"/>
</dbReference>
<evidence type="ECO:0000259" key="2">
    <source>
        <dbReference type="PROSITE" id="PS50280"/>
    </source>
</evidence>
<name>A0A9P6PZ82_9FUNG</name>
<protein>
    <recommendedName>
        <fullName evidence="2">SET domain-containing protein</fullName>
    </recommendedName>
</protein>
<dbReference type="Proteomes" id="UP000726737">
    <property type="component" value="Unassembled WGS sequence"/>
</dbReference>
<evidence type="ECO:0000313" key="4">
    <source>
        <dbReference type="Proteomes" id="UP000726737"/>
    </source>
</evidence>
<dbReference type="EMBL" id="JAAAJA010000267">
    <property type="protein sequence ID" value="KAG0257216.1"/>
    <property type="molecule type" value="Genomic_DNA"/>
</dbReference>
<feature type="compositionally biased region" description="Acidic residues" evidence="1">
    <location>
        <begin position="167"/>
        <end position="179"/>
    </location>
</feature>
<feature type="compositionally biased region" description="Polar residues" evidence="1">
    <location>
        <begin position="218"/>
        <end position="250"/>
    </location>
</feature>
<feature type="compositionally biased region" description="Basic residues" evidence="1">
    <location>
        <begin position="38"/>
        <end position="49"/>
    </location>
</feature>
<feature type="domain" description="SET" evidence="2">
    <location>
        <begin position="674"/>
        <end position="797"/>
    </location>
</feature>
<dbReference type="CDD" id="cd08161">
    <property type="entry name" value="SET"/>
    <property type="match status" value="1"/>
</dbReference>
<dbReference type="AlphaFoldDB" id="A0A9P6PZ82"/>
<proteinExistence type="predicted"/>
<accession>A0A9P6PZ82</accession>
<feature type="compositionally biased region" description="Basic and acidic residues" evidence="1">
    <location>
        <begin position="86"/>
        <end position="112"/>
    </location>
</feature>
<keyword evidence="4" id="KW-1185">Reference proteome</keyword>
<feature type="region of interest" description="Disordered" evidence="1">
    <location>
        <begin position="521"/>
        <end position="606"/>
    </location>
</feature>